<feature type="transmembrane region" description="Helical" evidence="6">
    <location>
        <begin position="33"/>
        <end position="55"/>
    </location>
</feature>
<proteinExistence type="inferred from homology"/>
<dbReference type="EMBL" id="NVUS01000031">
    <property type="protein sequence ID" value="PCI97328.1"/>
    <property type="molecule type" value="Genomic_DNA"/>
</dbReference>
<evidence type="ECO:0000256" key="2">
    <source>
        <dbReference type="ARBA" id="ARBA00007362"/>
    </source>
</evidence>
<dbReference type="InterPro" id="IPR050638">
    <property type="entry name" value="AA-Vitamin_Transporters"/>
</dbReference>
<feature type="transmembrane region" description="Helical" evidence="6">
    <location>
        <begin position="177"/>
        <end position="199"/>
    </location>
</feature>
<evidence type="ECO:0000256" key="3">
    <source>
        <dbReference type="ARBA" id="ARBA00022692"/>
    </source>
</evidence>
<feature type="transmembrane region" description="Helical" evidence="6">
    <location>
        <begin position="269"/>
        <end position="286"/>
    </location>
</feature>
<feature type="transmembrane region" description="Helical" evidence="6">
    <location>
        <begin position="244"/>
        <end position="263"/>
    </location>
</feature>
<evidence type="ECO:0000256" key="6">
    <source>
        <dbReference type="SAM" id="Phobius"/>
    </source>
</evidence>
<protein>
    <submittedName>
        <fullName evidence="8">EamA family transporter</fullName>
    </submittedName>
</protein>
<sequence length="292" mass="31851">MKIKLTSIIPLLFVWLWSTGFIGAKYGLPYIEPYFMLFIRFLIAITVFLCIMMVLKAKTISPRQSVNQMLVGILVHGAYLGGVFFAIDEGMPAGIVAIIVGLQPILTAFVSWALQGQSINKNQFIGLLLGFAGIMMVIIGSSNLGNLRFSSLGLAACIVALFGISIGTILQKNLGKNLPLLTSSMFQYIGAASVMAALTYTMEEQIVEYTFSLFAALTWLVLGLSVLAVLLLMYMISEGEVAKVASYFYLVPPVTVFQTWVLFNEQLGILSLIGCVLSICGVYLVVRVRPIS</sequence>
<evidence type="ECO:0000259" key="7">
    <source>
        <dbReference type="Pfam" id="PF00892"/>
    </source>
</evidence>
<dbReference type="InterPro" id="IPR000620">
    <property type="entry name" value="EamA_dom"/>
</dbReference>
<evidence type="ECO:0000256" key="5">
    <source>
        <dbReference type="ARBA" id="ARBA00023136"/>
    </source>
</evidence>
<feature type="transmembrane region" description="Helical" evidence="6">
    <location>
        <begin position="67"/>
        <end position="87"/>
    </location>
</feature>
<dbReference type="PANTHER" id="PTHR32322:SF2">
    <property type="entry name" value="EAMA DOMAIN-CONTAINING PROTEIN"/>
    <property type="match status" value="1"/>
</dbReference>
<dbReference type="Gene3D" id="1.10.3730.20">
    <property type="match status" value="1"/>
</dbReference>
<feature type="transmembrane region" description="Helical" evidence="6">
    <location>
        <begin position="149"/>
        <end position="170"/>
    </location>
</feature>
<name>A0A2A4YR44_9PROT</name>
<organism evidence="8">
    <name type="scientific">OCS116 cluster bacterium</name>
    <dbReference type="NCBI Taxonomy" id="2030921"/>
    <lineage>
        <taxon>Bacteria</taxon>
        <taxon>Pseudomonadati</taxon>
        <taxon>Pseudomonadota</taxon>
        <taxon>Alphaproteobacteria</taxon>
        <taxon>OCS116 cluster</taxon>
    </lineage>
</organism>
<feature type="transmembrane region" description="Helical" evidence="6">
    <location>
        <begin position="124"/>
        <end position="143"/>
    </location>
</feature>
<dbReference type="Pfam" id="PF00892">
    <property type="entry name" value="EamA"/>
    <property type="match status" value="2"/>
</dbReference>
<comment type="subcellular location">
    <subcellularLocation>
        <location evidence="1">Membrane</location>
        <topology evidence="1">Multi-pass membrane protein</topology>
    </subcellularLocation>
</comment>
<keyword evidence="3 6" id="KW-0812">Transmembrane</keyword>
<feature type="domain" description="EamA" evidence="7">
    <location>
        <begin position="152"/>
        <end position="286"/>
    </location>
</feature>
<reference evidence="8" key="2">
    <citation type="journal article" date="2018" name="ISME J.">
        <title>A dynamic microbial community with high functional redundancy inhabits the cold, oxic subseafloor aquifer.</title>
        <authorList>
            <person name="Tully B.J."/>
            <person name="Wheat C.G."/>
            <person name="Glazer B.T."/>
            <person name="Huber J.A."/>
        </authorList>
    </citation>
    <scope>NUCLEOTIDE SEQUENCE</scope>
    <source>
        <strain evidence="8">NORP83</strain>
    </source>
</reference>
<reference key="1">
    <citation type="submission" date="2017-08" db="EMBL/GenBank/DDBJ databases">
        <title>A dynamic microbial community with high functional redundancy inhabits the cold, oxic subseafloor aquifer.</title>
        <authorList>
            <person name="Tully B.J."/>
            <person name="Wheat C.G."/>
            <person name="Glazer B.T."/>
            <person name="Huber J.A."/>
        </authorList>
    </citation>
    <scope>NUCLEOTIDE SEQUENCE [LARGE SCALE GENOMIC DNA]</scope>
</reference>
<comment type="caution">
    <text evidence="8">The sequence shown here is derived from an EMBL/GenBank/DDBJ whole genome shotgun (WGS) entry which is preliminary data.</text>
</comment>
<keyword evidence="5 6" id="KW-0472">Membrane</keyword>
<evidence type="ECO:0000313" key="8">
    <source>
        <dbReference type="EMBL" id="PCI97328.1"/>
    </source>
</evidence>
<feature type="domain" description="EamA" evidence="7">
    <location>
        <begin position="11"/>
        <end position="138"/>
    </location>
</feature>
<dbReference type="GO" id="GO:0016020">
    <property type="term" value="C:membrane"/>
    <property type="evidence" value="ECO:0007669"/>
    <property type="project" value="UniProtKB-SubCell"/>
</dbReference>
<feature type="transmembrane region" description="Helical" evidence="6">
    <location>
        <begin position="93"/>
        <end position="112"/>
    </location>
</feature>
<dbReference type="AlphaFoldDB" id="A0A2A4YR44"/>
<accession>A0A2A4YR44</accession>
<dbReference type="InterPro" id="IPR037185">
    <property type="entry name" value="EmrE-like"/>
</dbReference>
<comment type="similarity">
    <text evidence="2">Belongs to the EamA transporter family.</text>
</comment>
<dbReference type="SUPFAM" id="SSF103481">
    <property type="entry name" value="Multidrug resistance efflux transporter EmrE"/>
    <property type="match status" value="2"/>
</dbReference>
<evidence type="ECO:0000256" key="1">
    <source>
        <dbReference type="ARBA" id="ARBA00004141"/>
    </source>
</evidence>
<dbReference type="PANTHER" id="PTHR32322">
    <property type="entry name" value="INNER MEMBRANE TRANSPORTER"/>
    <property type="match status" value="1"/>
</dbReference>
<keyword evidence="4 6" id="KW-1133">Transmembrane helix</keyword>
<feature type="transmembrane region" description="Helical" evidence="6">
    <location>
        <begin position="211"/>
        <end position="232"/>
    </location>
</feature>
<gene>
    <name evidence="8" type="ORF">COB13_16075</name>
</gene>
<evidence type="ECO:0000256" key="4">
    <source>
        <dbReference type="ARBA" id="ARBA00022989"/>
    </source>
</evidence>